<accession>A0A0S7YDT0</accession>
<dbReference type="AlphaFoldDB" id="A0A0S7YDT0"/>
<dbReference type="PATRIC" id="fig|1703772.3.peg.1720"/>
<dbReference type="GO" id="GO:0016787">
    <property type="term" value="F:hydrolase activity"/>
    <property type="evidence" value="ECO:0007669"/>
    <property type="project" value="UniProtKB-KW"/>
</dbReference>
<evidence type="ECO:0000313" key="5">
    <source>
        <dbReference type="Proteomes" id="UP000051012"/>
    </source>
</evidence>
<dbReference type="Gene3D" id="3.90.79.10">
    <property type="entry name" value="Nucleoside Triphosphate Pyrophosphohydrolase"/>
    <property type="match status" value="1"/>
</dbReference>
<keyword evidence="2 4" id="KW-0378">Hydrolase</keyword>
<dbReference type="InterPro" id="IPR015797">
    <property type="entry name" value="NUDIX_hydrolase-like_dom_sf"/>
</dbReference>
<dbReference type="InterPro" id="IPR000086">
    <property type="entry name" value="NUDIX_hydrolase_dom"/>
</dbReference>
<dbReference type="CDD" id="cd18880">
    <property type="entry name" value="NUDIX_ADPRase"/>
    <property type="match status" value="1"/>
</dbReference>
<sequence>MKNIRISAKAVILENRKVLMIKNIDKDGFWYLLPGGGQRPKETLIQALKRECKEEANIDITVGELLFIREYIGEHHEFREYDRDEHQIEFMFSCNIVGNKSPQEGETPDIYQKGVEWLEITKINDYRIYPKILKEIFTNINTKKFSIYLGDIN</sequence>
<comment type="cofactor">
    <cofactor evidence="1">
        <name>Mg(2+)</name>
        <dbReference type="ChEBI" id="CHEBI:18420"/>
    </cofactor>
</comment>
<comment type="caution">
    <text evidence="4">The sequence shown here is derived from an EMBL/GenBank/DDBJ whole genome shotgun (WGS) entry which is preliminary data.</text>
</comment>
<dbReference type="PANTHER" id="PTHR43046:SF14">
    <property type="entry name" value="MUTT_NUDIX FAMILY PROTEIN"/>
    <property type="match status" value="1"/>
</dbReference>
<evidence type="ECO:0000256" key="1">
    <source>
        <dbReference type="ARBA" id="ARBA00001946"/>
    </source>
</evidence>
<protein>
    <submittedName>
        <fullName evidence="4">NUDIX hydrolase</fullName>
    </submittedName>
</protein>
<dbReference type="Proteomes" id="UP000051012">
    <property type="component" value="Unassembled WGS sequence"/>
</dbReference>
<feature type="domain" description="Nudix hydrolase" evidence="3">
    <location>
        <begin position="3"/>
        <end position="141"/>
    </location>
</feature>
<dbReference type="PANTHER" id="PTHR43046">
    <property type="entry name" value="GDP-MANNOSE MANNOSYL HYDROLASE"/>
    <property type="match status" value="1"/>
</dbReference>
<gene>
    <name evidence="4" type="ORF">AMJ52_05550</name>
</gene>
<name>A0A0S7YDT0_UNCT6</name>
<dbReference type="PROSITE" id="PS51462">
    <property type="entry name" value="NUDIX"/>
    <property type="match status" value="1"/>
</dbReference>
<dbReference type="Pfam" id="PF00293">
    <property type="entry name" value="NUDIX"/>
    <property type="match status" value="1"/>
</dbReference>
<dbReference type="SUPFAM" id="SSF55811">
    <property type="entry name" value="Nudix"/>
    <property type="match status" value="1"/>
</dbReference>
<organism evidence="4 5">
    <name type="scientific">candidate division TA06 bacterium DG_78</name>
    <dbReference type="NCBI Taxonomy" id="1703772"/>
    <lineage>
        <taxon>Bacteria</taxon>
        <taxon>Bacteria division TA06</taxon>
    </lineage>
</organism>
<evidence type="ECO:0000256" key="2">
    <source>
        <dbReference type="ARBA" id="ARBA00022801"/>
    </source>
</evidence>
<dbReference type="EMBL" id="LJNI01000061">
    <property type="protein sequence ID" value="KPJ72691.1"/>
    <property type="molecule type" value="Genomic_DNA"/>
</dbReference>
<reference evidence="4 5" key="1">
    <citation type="journal article" date="2015" name="Microbiome">
        <title>Genomic resolution of linkages in carbon, nitrogen, and sulfur cycling among widespread estuary sediment bacteria.</title>
        <authorList>
            <person name="Baker B.J."/>
            <person name="Lazar C.S."/>
            <person name="Teske A.P."/>
            <person name="Dick G.J."/>
        </authorList>
    </citation>
    <scope>NUCLEOTIDE SEQUENCE [LARGE SCALE GENOMIC DNA]</scope>
    <source>
        <strain evidence="4">DG_78</strain>
    </source>
</reference>
<evidence type="ECO:0000313" key="4">
    <source>
        <dbReference type="EMBL" id="KPJ72691.1"/>
    </source>
</evidence>
<evidence type="ECO:0000259" key="3">
    <source>
        <dbReference type="PROSITE" id="PS51462"/>
    </source>
</evidence>
<proteinExistence type="predicted"/>